<accession>A0A6A7BVV6</accession>
<dbReference type="GO" id="GO:0008757">
    <property type="term" value="F:S-adenosylmethionine-dependent methyltransferase activity"/>
    <property type="evidence" value="ECO:0007669"/>
    <property type="project" value="UniProtKB-ARBA"/>
</dbReference>
<dbReference type="SUPFAM" id="SSF53335">
    <property type="entry name" value="S-adenosyl-L-methionine-dependent methyltransferases"/>
    <property type="match status" value="1"/>
</dbReference>
<dbReference type="Gene3D" id="3.40.50.150">
    <property type="entry name" value="Vaccinia Virus protein VP39"/>
    <property type="match status" value="1"/>
</dbReference>
<dbReference type="PANTHER" id="PTHR14614">
    <property type="entry name" value="HEPATOCELLULAR CARCINOMA-ASSOCIATED ANTIGEN"/>
    <property type="match status" value="1"/>
</dbReference>
<keyword evidence="1" id="KW-0489">Methyltransferase</keyword>
<sequence>MAMDAETGQVLDVLDLPQLYTRPPAAQLLSVLESLGSPTPSWGSGTSTPKHKTITIKSEGLPRYLTSIISSPLAWINDETLREQIWETASVRLSERSGRTAMGAISRTFVISESLFITLHEPALTADNLGLKTWASSYVLAKRLLHLKSTLPSLPTGSQILELGSGTGLVGLAAASIFKTNVTLTDLPAIVPNLWRNVQANALTGGAATVAVLDWSNPSDLSLCDRGKVSPNSFPMILAADAIYSGKHPALLAKTVAWHLKKDATARCVVELPLRERYELEREDFRIQMAGNSLVLLDEGTEMGSDDWGEQGESDITCWWSIWLWKAEVLKSYRTRDG</sequence>
<evidence type="ECO:0000313" key="1">
    <source>
        <dbReference type="EMBL" id="KAF2859350.1"/>
    </source>
</evidence>
<keyword evidence="1" id="KW-0808">Transferase</keyword>
<protein>
    <submittedName>
        <fullName evidence="1">Glucose-inducible SAM-dependent methyltransferase Rrg1</fullName>
    </submittedName>
</protein>
<keyword evidence="2" id="KW-1185">Reference proteome</keyword>
<dbReference type="InterPro" id="IPR019410">
    <property type="entry name" value="Methyltransf_16"/>
</dbReference>
<name>A0A6A7BVV6_9PEZI</name>
<dbReference type="AlphaFoldDB" id="A0A6A7BVV6"/>
<evidence type="ECO:0000313" key="2">
    <source>
        <dbReference type="Proteomes" id="UP000799421"/>
    </source>
</evidence>
<gene>
    <name evidence="1" type="ORF">K470DRAFT_100962</name>
</gene>
<dbReference type="GO" id="GO:0005829">
    <property type="term" value="C:cytosol"/>
    <property type="evidence" value="ECO:0007669"/>
    <property type="project" value="TreeGrafter"/>
</dbReference>
<proteinExistence type="predicted"/>
<dbReference type="GO" id="GO:0032259">
    <property type="term" value="P:methylation"/>
    <property type="evidence" value="ECO:0007669"/>
    <property type="project" value="UniProtKB-KW"/>
</dbReference>
<dbReference type="PANTHER" id="PTHR14614:SF156">
    <property type="entry name" value="PROTEIN-LYSINE N-METHYLTRANSFERASE EFM2"/>
    <property type="match status" value="1"/>
</dbReference>
<dbReference type="Proteomes" id="UP000799421">
    <property type="component" value="Unassembled WGS sequence"/>
</dbReference>
<dbReference type="EMBL" id="MU005994">
    <property type="protein sequence ID" value="KAF2859350.1"/>
    <property type="molecule type" value="Genomic_DNA"/>
</dbReference>
<dbReference type="InterPro" id="IPR029063">
    <property type="entry name" value="SAM-dependent_MTases_sf"/>
</dbReference>
<dbReference type="OrthoDB" id="2671at2759"/>
<dbReference type="Pfam" id="PF10294">
    <property type="entry name" value="Methyltransf_16"/>
    <property type="match status" value="1"/>
</dbReference>
<dbReference type="CDD" id="cd02440">
    <property type="entry name" value="AdoMet_MTases"/>
    <property type="match status" value="1"/>
</dbReference>
<organism evidence="1 2">
    <name type="scientific">Piedraia hortae CBS 480.64</name>
    <dbReference type="NCBI Taxonomy" id="1314780"/>
    <lineage>
        <taxon>Eukaryota</taxon>
        <taxon>Fungi</taxon>
        <taxon>Dikarya</taxon>
        <taxon>Ascomycota</taxon>
        <taxon>Pezizomycotina</taxon>
        <taxon>Dothideomycetes</taxon>
        <taxon>Dothideomycetidae</taxon>
        <taxon>Capnodiales</taxon>
        <taxon>Piedraiaceae</taxon>
        <taxon>Piedraia</taxon>
    </lineage>
</organism>
<reference evidence="1" key="1">
    <citation type="journal article" date="2020" name="Stud. Mycol.">
        <title>101 Dothideomycetes genomes: a test case for predicting lifestyles and emergence of pathogens.</title>
        <authorList>
            <person name="Haridas S."/>
            <person name="Albert R."/>
            <person name="Binder M."/>
            <person name="Bloem J."/>
            <person name="Labutti K."/>
            <person name="Salamov A."/>
            <person name="Andreopoulos B."/>
            <person name="Baker S."/>
            <person name="Barry K."/>
            <person name="Bills G."/>
            <person name="Bluhm B."/>
            <person name="Cannon C."/>
            <person name="Castanera R."/>
            <person name="Culley D."/>
            <person name="Daum C."/>
            <person name="Ezra D."/>
            <person name="Gonzalez J."/>
            <person name="Henrissat B."/>
            <person name="Kuo A."/>
            <person name="Liang C."/>
            <person name="Lipzen A."/>
            <person name="Lutzoni F."/>
            <person name="Magnuson J."/>
            <person name="Mondo S."/>
            <person name="Nolan M."/>
            <person name="Ohm R."/>
            <person name="Pangilinan J."/>
            <person name="Park H.-J."/>
            <person name="Ramirez L."/>
            <person name="Alfaro M."/>
            <person name="Sun H."/>
            <person name="Tritt A."/>
            <person name="Yoshinaga Y."/>
            <person name="Zwiers L.-H."/>
            <person name="Turgeon B."/>
            <person name="Goodwin S."/>
            <person name="Spatafora J."/>
            <person name="Crous P."/>
            <person name="Grigoriev I."/>
        </authorList>
    </citation>
    <scope>NUCLEOTIDE SEQUENCE</scope>
    <source>
        <strain evidence="1">CBS 480.64</strain>
    </source>
</reference>